<organism evidence="2 3">
    <name type="scientific">Pleodorina starrii</name>
    <dbReference type="NCBI Taxonomy" id="330485"/>
    <lineage>
        <taxon>Eukaryota</taxon>
        <taxon>Viridiplantae</taxon>
        <taxon>Chlorophyta</taxon>
        <taxon>core chlorophytes</taxon>
        <taxon>Chlorophyceae</taxon>
        <taxon>CS clade</taxon>
        <taxon>Chlamydomonadales</taxon>
        <taxon>Volvocaceae</taxon>
        <taxon>Pleodorina</taxon>
    </lineage>
</organism>
<dbReference type="PRINTS" id="PR01217">
    <property type="entry name" value="PRICHEXTENSN"/>
</dbReference>
<dbReference type="Proteomes" id="UP001165080">
    <property type="component" value="Unassembled WGS sequence"/>
</dbReference>
<reference evidence="2 3" key="1">
    <citation type="journal article" date="2023" name="Commun. Biol.">
        <title>Reorganization of the ancestral sex-determining regions during the evolution of trioecy in Pleodorina starrii.</title>
        <authorList>
            <person name="Takahashi K."/>
            <person name="Suzuki S."/>
            <person name="Kawai-Toyooka H."/>
            <person name="Yamamoto K."/>
            <person name="Hamaji T."/>
            <person name="Ootsuki R."/>
            <person name="Yamaguchi H."/>
            <person name="Kawachi M."/>
            <person name="Higashiyama T."/>
            <person name="Nozaki H."/>
        </authorList>
    </citation>
    <scope>NUCLEOTIDE SEQUENCE [LARGE SCALE GENOMIC DNA]</scope>
    <source>
        <strain evidence="2 3">NIES-4479</strain>
    </source>
</reference>
<dbReference type="AlphaFoldDB" id="A0A9W6EYZ2"/>
<feature type="compositionally biased region" description="Pro residues" evidence="1">
    <location>
        <begin position="53"/>
        <end position="127"/>
    </location>
</feature>
<accession>A0A9W6EYZ2</accession>
<name>A0A9W6EYZ2_9CHLO</name>
<proteinExistence type="predicted"/>
<sequence>MTADDSTALLRPNESHVHSLLTSSRLHARGWRASQAARNSDRAPKQPLVTADGPPPPLPPLPPPPLPPPPLPPPLPPPPLPPPLPKPPTPRPLPPPPLPPPPPPPLPPPPAPPLPPPPSPPPSPPSNPHQRLKLNRCSTASPSSVAICRSSRPAQ</sequence>
<keyword evidence="3" id="KW-1185">Reference proteome</keyword>
<evidence type="ECO:0000256" key="1">
    <source>
        <dbReference type="SAM" id="MobiDB-lite"/>
    </source>
</evidence>
<comment type="caution">
    <text evidence="2">The sequence shown here is derived from an EMBL/GenBank/DDBJ whole genome shotgun (WGS) entry which is preliminary data.</text>
</comment>
<evidence type="ECO:0000313" key="2">
    <source>
        <dbReference type="EMBL" id="GLC50039.1"/>
    </source>
</evidence>
<dbReference type="EMBL" id="BRXU01000003">
    <property type="protein sequence ID" value="GLC50039.1"/>
    <property type="molecule type" value="Genomic_DNA"/>
</dbReference>
<evidence type="ECO:0000313" key="3">
    <source>
        <dbReference type="Proteomes" id="UP001165080"/>
    </source>
</evidence>
<feature type="region of interest" description="Disordered" evidence="1">
    <location>
        <begin position="1"/>
        <end position="155"/>
    </location>
</feature>
<gene>
    <name evidence="2" type="primary">PLESTB000785</name>
    <name evidence="2" type="ORF">PLESTB_000335700</name>
</gene>
<protein>
    <submittedName>
        <fullName evidence="2">Uncharacterized protein</fullName>
    </submittedName>
</protein>